<evidence type="ECO:0000313" key="2">
    <source>
        <dbReference type="EMBL" id="PNP58691.1"/>
    </source>
</evidence>
<feature type="compositionally biased region" description="Basic and acidic residues" evidence="1">
    <location>
        <begin position="12"/>
        <end position="29"/>
    </location>
</feature>
<evidence type="ECO:0000313" key="3">
    <source>
        <dbReference type="Proteomes" id="UP000236290"/>
    </source>
</evidence>
<gene>
    <name evidence="2" type="ORF">THARTR1_01707</name>
</gene>
<protein>
    <submittedName>
        <fullName evidence="2">Uncharacterized protein</fullName>
    </submittedName>
</protein>
<evidence type="ECO:0000256" key="1">
    <source>
        <dbReference type="SAM" id="MobiDB-lite"/>
    </source>
</evidence>
<dbReference type="AlphaFoldDB" id="A0A2K0ULN9"/>
<name>A0A2K0ULN9_TRIHA</name>
<comment type="caution">
    <text evidence="2">The sequence shown here is derived from an EMBL/GenBank/DDBJ whole genome shotgun (WGS) entry which is preliminary data.</text>
</comment>
<reference evidence="2 3" key="1">
    <citation type="submission" date="2017-02" db="EMBL/GenBank/DDBJ databases">
        <title>Genomes of Trichoderma spp. with biocontrol activity.</title>
        <authorList>
            <person name="Gardiner D."/>
            <person name="Kazan K."/>
            <person name="Vos C."/>
            <person name="Harvey P."/>
        </authorList>
    </citation>
    <scope>NUCLEOTIDE SEQUENCE [LARGE SCALE GENOMIC DNA]</scope>
    <source>
        <strain evidence="2 3">Tr1</strain>
    </source>
</reference>
<proteinExistence type="predicted"/>
<dbReference type="EMBL" id="MTYI01000020">
    <property type="protein sequence ID" value="PNP58691.1"/>
    <property type="molecule type" value="Genomic_DNA"/>
</dbReference>
<accession>A0A2K0ULN9</accession>
<organism evidence="2 3">
    <name type="scientific">Trichoderma harzianum</name>
    <name type="common">Hypocrea lixii</name>
    <dbReference type="NCBI Taxonomy" id="5544"/>
    <lineage>
        <taxon>Eukaryota</taxon>
        <taxon>Fungi</taxon>
        <taxon>Dikarya</taxon>
        <taxon>Ascomycota</taxon>
        <taxon>Pezizomycotina</taxon>
        <taxon>Sordariomycetes</taxon>
        <taxon>Hypocreomycetidae</taxon>
        <taxon>Hypocreales</taxon>
        <taxon>Hypocreaceae</taxon>
        <taxon>Trichoderma</taxon>
    </lineage>
</organism>
<dbReference type="Proteomes" id="UP000236290">
    <property type="component" value="Unassembled WGS sequence"/>
</dbReference>
<sequence length="72" mass="8053">MSFMPSFSQDGRVYRDEDFSGTSKLDRRISRPLPPEGTSTLPEMQLVDSRPAASSSALPQRHLVFPDPIAFK</sequence>
<feature type="region of interest" description="Disordered" evidence="1">
    <location>
        <begin position="1"/>
        <end position="43"/>
    </location>
</feature>